<dbReference type="InterPro" id="IPR043129">
    <property type="entry name" value="ATPase_NBD"/>
</dbReference>
<protein>
    <submittedName>
        <fullName evidence="2">Putative NBD/HSP70 family sugar kinase</fullName>
    </submittedName>
</protein>
<dbReference type="SUPFAM" id="SSF46785">
    <property type="entry name" value="Winged helix' DNA-binding domain"/>
    <property type="match status" value="1"/>
</dbReference>
<reference evidence="2 3" key="1">
    <citation type="submission" date="2018-06" db="EMBL/GenBank/DDBJ databases">
        <title>Genomic Encyclopedia of Type Strains, Phase III (KMG-III): the genomes of soil and plant-associated and newly described type strains.</title>
        <authorList>
            <person name="Whitman W."/>
        </authorList>
    </citation>
    <scope>NUCLEOTIDE SEQUENCE [LARGE SCALE GENOMIC DNA]</scope>
    <source>
        <strain evidence="2 3">CGMCC 4.7090</strain>
    </source>
</reference>
<proteinExistence type="inferred from homology"/>
<dbReference type="EMBL" id="QLMJ01000028">
    <property type="protein sequence ID" value="RAK26183.1"/>
    <property type="molecule type" value="Genomic_DNA"/>
</dbReference>
<evidence type="ECO:0000313" key="2">
    <source>
        <dbReference type="EMBL" id="RAK26183.1"/>
    </source>
</evidence>
<dbReference type="CDD" id="cd24073">
    <property type="entry name" value="ASKHA_ATPase_ROK_CYANR"/>
    <property type="match status" value="1"/>
</dbReference>
<dbReference type="GO" id="GO:0016301">
    <property type="term" value="F:kinase activity"/>
    <property type="evidence" value="ECO:0007669"/>
    <property type="project" value="UniProtKB-KW"/>
</dbReference>
<keyword evidence="3" id="KW-1185">Reference proteome</keyword>
<dbReference type="Gene3D" id="1.10.10.10">
    <property type="entry name" value="Winged helix-like DNA-binding domain superfamily/Winged helix DNA-binding domain"/>
    <property type="match status" value="1"/>
</dbReference>
<dbReference type="Proteomes" id="UP000249341">
    <property type="component" value="Unassembled WGS sequence"/>
</dbReference>
<dbReference type="InterPro" id="IPR049874">
    <property type="entry name" value="ROK_cs"/>
</dbReference>
<dbReference type="AlphaFoldDB" id="A0A327YYW8"/>
<dbReference type="RefSeq" id="WP_111654690.1">
    <property type="nucleotide sequence ID" value="NZ_JACHWI010000013.1"/>
</dbReference>
<dbReference type="InterPro" id="IPR000600">
    <property type="entry name" value="ROK"/>
</dbReference>
<dbReference type="PROSITE" id="PS01125">
    <property type="entry name" value="ROK"/>
    <property type="match status" value="1"/>
</dbReference>
<evidence type="ECO:0000256" key="1">
    <source>
        <dbReference type="ARBA" id="ARBA00006479"/>
    </source>
</evidence>
<evidence type="ECO:0000313" key="3">
    <source>
        <dbReference type="Proteomes" id="UP000249341"/>
    </source>
</evidence>
<sequence>MFAEPETAAPAMTAVLTAVLTEGPLSRVGLARRLGLSQAAVTKAARPLIDLGYLQELAPTERTGPGAGRPASPLSIRADREFFLGVKITADELIGVVCDLSAQVRASAHRPLTHRDVEHVLTELTHLTNSLLDEGGYRARTRRLGLAISGDVDRGTGLVRYSPFLHWHDVALRELAEAATGLTVVVENDVKALTTAEHWFGEGVGAESFALVTVGTGIGCGLVVNGRLVSGSHGVAGEIGHIGVDVNGPACHCGGRGCVEAIAGADAIVERARRLSGHSELTFDGAVALARAGDQRVGAVFTQAGDAIGCAIAAVANLVGPARIVVSGEGLAAYDLFETPIRTGFERQAFGAAAACPLSIRPLPFEQWARGAATVGIQAFVAA</sequence>
<name>A0A327YYW8_9ACTN</name>
<dbReference type="PANTHER" id="PTHR18964:SF149">
    <property type="entry name" value="BIFUNCTIONAL UDP-N-ACETYLGLUCOSAMINE 2-EPIMERASE_N-ACETYLMANNOSAMINE KINASE"/>
    <property type="match status" value="1"/>
</dbReference>
<dbReference type="SUPFAM" id="SSF53067">
    <property type="entry name" value="Actin-like ATPase domain"/>
    <property type="match status" value="1"/>
</dbReference>
<dbReference type="PANTHER" id="PTHR18964">
    <property type="entry name" value="ROK (REPRESSOR, ORF, KINASE) FAMILY"/>
    <property type="match status" value="1"/>
</dbReference>
<keyword evidence="2" id="KW-0808">Transferase</keyword>
<comment type="caution">
    <text evidence="2">The sequence shown here is derived from an EMBL/GenBank/DDBJ whole genome shotgun (WGS) entry which is preliminary data.</text>
</comment>
<keyword evidence="2" id="KW-0418">Kinase</keyword>
<dbReference type="InterPro" id="IPR036388">
    <property type="entry name" value="WH-like_DNA-bd_sf"/>
</dbReference>
<dbReference type="OrthoDB" id="3464494at2"/>
<dbReference type="InterPro" id="IPR036390">
    <property type="entry name" value="WH_DNA-bd_sf"/>
</dbReference>
<organism evidence="2 3">
    <name type="scientific">Actinoplanes lutulentus</name>
    <dbReference type="NCBI Taxonomy" id="1287878"/>
    <lineage>
        <taxon>Bacteria</taxon>
        <taxon>Bacillati</taxon>
        <taxon>Actinomycetota</taxon>
        <taxon>Actinomycetes</taxon>
        <taxon>Micromonosporales</taxon>
        <taxon>Micromonosporaceae</taxon>
        <taxon>Actinoplanes</taxon>
    </lineage>
</organism>
<gene>
    <name evidence="2" type="ORF">B0I29_12815</name>
</gene>
<accession>A0A327YYW8</accession>
<dbReference type="Pfam" id="PF00480">
    <property type="entry name" value="ROK"/>
    <property type="match status" value="1"/>
</dbReference>
<dbReference type="Gene3D" id="3.30.420.40">
    <property type="match status" value="2"/>
</dbReference>
<comment type="similarity">
    <text evidence="1">Belongs to the ROK (NagC/XylR) family.</text>
</comment>